<dbReference type="EMBL" id="AKCV02000011">
    <property type="protein sequence ID" value="TMS59219.1"/>
    <property type="molecule type" value="Genomic_DNA"/>
</dbReference>
<name>A0ACD3SSF3_9BURK</name>
<comment type="caution">
    <text evidence="1">The sequence shown here is derived from an EMBL/GenBank/DDBJ whole genome shotgun (WGS) entry which is preliminary data.</text>
</comment>
<proteinExistence type="predicted"/>
<accession>A0ACD3SSF3</accession>
<sequence>MQRCEACLQLEVDGRRRTPHDGLRMVNSQPVERVLESGVRARTLQFVCRHCDTHWTLCDADQSLFVHWIAARPAGSLPAELSAAVALPAIRPAA</sequence>
<keyword evidence="2" id="KW-1185">Reference proteome</keyword>
<reference evidence="1" key="1">
    <citation type="submission" date="2019-05" db="EMBL/GenBank/DDBJ databases">
        <title>Revised genome assembly of Burkholderiaceae (previously Ralstonia) sp. PBA.</title>
        <authorList>
            <person name="Gan H.M."/>
        </authorList>
    </citation>
    <scope>NUCLEOTIDE SEQUENCE</scope>
    <source>
        <strain evidence="1">PBA</strain>
    </source>
</reference>
<evidence type="ECO:0000313" key="2">
    <source>
        <dbReference type="Proteomes" id="UP000004277"/>
    </source>
</evidence>
<gene>
    <name evidence="1" type="ORF">MW7_003300</name>
</gene>
<dbReference type="Proteomes" id="UP000004277">
    <property type="component" value="Unassembled WGS sequence"/>
</dbReference>
<protein>
    <submittedName>
        <fullName evidence="1">Uncharacterized protein</fullName>
    </submittedName>
</protein>
<evidence type="ECO:0000313" key="1">
    <source>
        <dbReference type="EMBL" id="TMS59219.1"/>
    </source>
</evidence>
<organism evidence="1 2">
    <name type="scientific">Imbroritus primus</name>
    <dbReference type="NCBI Taxonomy" id="3058603"/>
    <lineage>
        <taxon>Bacteria</taxon>
        <taxon>Pseudomonadati</taxon>
        <taxon>Pseudomonadota</taxon>
        <taxon>Betaproteobacteria</taxon>
        <taxon>Burkholderiales</taxon>
        <taxon>Burkholderiaceae</taxon>
        <taxon>Imbroritus</taxon>
    </lineage>
</organism>